<name>A0ABV4MRF6_9VIBR</name>
<reference evidence="1 2" key="1">
    <citation type="journal article" date="2024" name="ISME J.">
        <title>Tailless and filamentous prophages are predominant in marine Vibrio.</title>
        <authorList>
            <person name="Steensen K."/>
            <person name="Seneca J."/>
            <person name="Bartlau N."/>
            <person name="Yu X.A."/>
            <person name="Hussain F.A."/>
            <person name="Polz M.F."/>
        </authorList>
    </citation>
    <scope>NUCLEOTIDE SEQUENCE [LARGE SCALE GENOMIC DNA]</scope>
    <source>
        <strain evidence="1 2">10N.239.312.F12</strain>
    </source>
</reference>
<dbReference type="Proteomes" id="UP001570071">
    <property type="component" value="Unassembled WGS sequence"/>
</dbReference>
<evidence type="ECO:0000313" key="1">
    <source>
        <dbReference type="EMBL" id="MEZ8719676.1"/>
    </source>
</evidence>
<gene>
    <name evidence="1" type="ORF">AB6D66_01260</name>
</gene>
<sequence>MTQTTNSEPMKSGIVIKRNGTKYLTSSYYADKGYVSAVCIENTDQCGQTYQLPIDECEIHDDTVELANMSNLKWIVNDVDSELIGLAAELEKPLLKLDLELLQGETFCLPTKLQEMMNIPVEDGEKQGDNGVTFFGEQEELFLKVIGKMIPDFDKVSITDACETGASIFISSTKHNIEGYIGVNFEG</sequence>
<accession>A0ABV4MRF6</accession>
<organism evidence="1 2">
    <name type="scientific">Vibrio pomeroyi</name>
    <dbReference type="NCBI Taxonomy" id="198832"/>
    <lineage>
        <taxon>Bacteria</taxon>
        <taxon>Pseudomonadati</taxon>
        <taxon>Pseudomonadota</taxon>
        <taxon>Gammaproteobacteria</taxon>
        <taxon>Vibrionales</taxon>
        <taxon>Vibrionaceae</taxon>
        <taxon>Vibrio</taxon>
    </lineage>
</organism>
<keyword evidence="2" id="KW-1185">Reference proteome</keyword>
<protein>
    <submittedName>
        <fullName evidence="1">Uncharacterized protein</fullName>
    </submittedName>
</protein>
<evidence type="ECO:0000313" key="2">
    <source>
        <dbReference type="Proteomes" id="UP001570071"/>
    </source>
</evidence>
<comment type="caution">
    <text evidence="1">The sequence shown here is derived from an EMBL/GenBank/DDBJ whole genome shotgun (WGS) entry which is preliminary data.</text>
</comment>
<dbReference type="RefSeq" id="WP_269336742.1">
    <property type="nucleotide sequence ID" value="NZ_JBFSSG010000001.1"/>
</dbReference>
<proteinExistence type="predicted"/>
<dbReference type="EMBL" id="JBFSSG010000001">
    <property type="protein sequence ID" value="MEZ8719676.1"/>
    <property type="molecule type" value="Genomic_DNA"/>
</dbReference>